<keyword evidence="2" id="KW-0479">Metal-binding</keyword>
<dbReference type="AlphaFoldDB" id="A0A1G9RL56"/>
<dbReference type="OrthoDB" id="2942003at2"/>
<keyword evidence="3" id="KW-0378">Hydrolase</keyword>
<dbReference type="SUPFAM" id="SSF55486">
    <property type="entry name" value="Metalloproteases ('zincins'), catalytic domain"/>
    <property type="match status" value="1"/>
</dbReference>
<sequence>MKKTVSILSASLLLLSLLPSNVFAYTYSDNGKPFPDKNFTYYSTLSPNYSGPAAEAMADWSRAVEASYTAVSPTYNEIQFSDNDYGATEWNATTDHHHVQFSSYDYLDEVRANRYYMGSMSSVTREGVFGHELGHVFGLGHTTNTWTLMCTSQDGRVVVTPQFDDIQGVESLY</sequence>
<evidence type="ECO:0000259" key="6">
    <source>
        <dbReference type="Pfam" id="PF00413"/>
    </source>
</evidence>
<dbReference type="GO" id="GO:0006508">
    <property type="term" value="P:proteolysis"/>
    <property type="evidence" value="ECO:0007669"/>
    <property type="project" value="UniProtKB-KW"/>
</dbReference>
<dbReference type="GO" id="GO:0008270">
    <property type="term" value="F:zinc ion binding"/>
    <property type="evidence" value="ECO:0007669"/>
    <property type="project" value="InterPro"/>
</dbReference>
<proteinExistence type="predicted"/>
<dbReference type="GO" id="GO:0004222">
    <property type="term" value="F:metalloendopeptidase activity"/>
    <property type="evidence" value="ECO:0007669"/>
    <property type="project" value="InterPro"/>
</dbReference>
<evidence type="ECO:0000256" key="5">
    <source>
        <dbReference type="SAM" id="SignalP"/>
    </source>
</evidence>
<dbReference type="Proteomes" id="UP000182783">
    <property type="component" value="Unassembled WGS sequence"/>
</dbReference>
<dbReference type="InterPro" id="IPR024079">
    <property type="entry name" value="MetalloPept_cat_dom_sf"/>
</dbReference>
<evidence type="ECO:0000256" key="3">
    <source>
        <dbReference type="ARBA" id="ARBA00022801"/>
    </source>
</evidence>
<evidence type="ECO:0000313" key="8">
    <source>
        <dbReference type="Proteomes" id="UP000182783"/>
    </source>
</evidence>
<keyword evidence="5" id="KW-0732">Signal</keyword>
<dbReference type="Gene3D" id="3.40.390.10">
    <property type="entry name" value="Collagenase (Catalytic Domain)"/>
    <property type="match status" value="1"/>
</dbReference>
<accession>A0A1G9RL56</accession>
<protein>
    <submittedName>
        <fullName evidence="7">Matrixin</fullName>
    </submittedName>
</protein>
<reference evidence="7 8" key="1">
    <citation type="submission" date="2016-10" db="EMBL/GenBank/DDBJ databases">
        <authorList>
            <person name="de Groot N.N."/>
        </authorList>
    </citation>
    <scope>NUCLEOTIDE SEQUENCE [LARGE SCALE GENOMIC DNA]</scope>
    <source>
        <strain evidence="7 8">CGMCC 1.10239</strain>
    </source>
</reference>
<dbReference type="PRINTS" id="PR00138">
    <property type="entry name" value="MATRIXIN"/>
</dbReference>
<organism evidence="7 8">
    <name type="scientific">Paenibacillus jilunlii</name>
    <dbReference type="NCBI Taxonomy" id="682956"/>
    <lineage>
        <taxon>Bacteria</taxon>
        <taxon>Bacillati</taxon>
        <taxon>Bacillota</taxon>
        <taxon>Bacilli</taxon>
        <taxon>Bacillales</taxon>
        <taxon>Paenibacillaceae</taxon>
        <taxon>Paenibacillus</taxon>
    </lineage>
</organism>
<evidence type="ECO:0000256" key="2">
    <source>
        <dbReference type="ARBA" id="ARBA00022723"/>
    </source>
</evidence>
<evidence type="ECO:0000256" key="1">
    <source>
        <dbReference type="ARBA" id="ARBA00022670"/>
    </source>
</evidence>
<feature type="chain" id="PRO_5010252552" evidence="5">
    <location>
        <begin position="25"/>
        <end position="173"/>
    </location>
</feature>
<dbReference type="InterPro" id="IPR001818">
    <property type="entry name" value="Pept_M10_metallopeptidase"/>
</dbReference>
<dbReference type="InterPro" id="IPR021190">
    <property type="entry name" value="Pept_M10A"/>
</dbReference>
<dbReference type="GO" id="GO:0031012">
    <property type="term" value="C:extracellular matrix"/>
    <property type="evidence" value="ECO:0007669"/>
    <property type="project" value="InterPro"/>
</dbReference>
<feature type="signal peptide" evidence="5">
    <location>
        <begin position="1"/>
        <end position="24"/>
    </location>
</feature>
<dbReference type="RefSeq" id="WP_074648354.1">
    <property type="nucleotide sequence ID" value="NZ_CP048429.1"/>
</dbReference>
<evidence type="ECO:0000256" key="4">
    <source>
        <dbReference type="ARBA" id="ARBA00022833"/>
    </source>
</evidence>
<evidence type="ECO:0000313" key="7">
    <source>
        <dbReference type="EMBL" id="SDM23780.1"/>
    </source>
</evidence>
<dbReference type="Pfam" id="PF00413">
    <property type="entry name" value="Peptidase_M10"/>
    <property type="match status" value="1"/>
</dbReference>
<gene>
    <name evidence="7" type="ORF">SAMN05216191_110153</name>
</gene>
<keyword evidence="4" id="KW-0862">Zinc</keyword>
<dbReference type="EMBL" id="FNGM01000010">
    <property type="protein sequence ID" value="SDM23780.1"/>
    <property type="molecule type" value="Genomic_DNA"/>
</dbReference>
<keyword evidence="1" id="KW-0645">Protease</keyword>
<name>A0A1G9RL56_9BACL</name>
<feature type="domain" description="Peptidase M10 metallopeptidase" evidence="6">
    <location>
        <begin position="96"/>
        <end position="173"/>
    </location>
</feature>